<protein>
    <recommendedName>
        <fullName evidence="3">Replication protein A OB domain-containing protein</fullName>
    </recommendedName>
</protein>
<dbReference type="InterPro" id="IPR031657">
    <property type="entry name" value="REPA_OB_2"/>
</dbReference>
<proteinExistence type="predicted"/>
<feature type="domain" description="Replication protein A OB" evidence="3">
    <location>
        <begin position="24"/>
        <end position="120"/>
    </location>
</feature>
<keyword evidence="1" id="KW-0238">DNA-binding</keyword>
<dbReference type="GO" id="GO:0003677">
    <property type="term" value="F:DNA binding"/>
    <property type="evidence" value="ECO:0007669"/>
    <property type="project" value="UniProtKB-KW"/>
</dbReference>
<dbReference type="AlphaFoldDB" id="A0A8J5W5M4"/>
<dbReference type="OrthoDB" id="1915393at2759"/>
<dbReference type="InterPro" id="IPR047192">
    <property type="entry name" value="Euk_RPA1_DBD_C"/>
</dbReference>
<keyword evidence="5" id="KW-1185">Reference proteome</keyword>
<sequence>MLSSSLVCGDFTSLIRTLFTNVTDVAFSFYIDVMGVITEVQSIGTFRPQSRSVDSVKITIQISDARNATLNVSLWGEKAADFPADDVIKASEKEPQVLLIVGILVKNYAASGLSLFGSSACKWYINPDIPEGIELKNIFAANYSPLKETESSVRQSGQEDADEKTIKQALEMNPHKFRRSRFLVNVTIRKLCNENSWWYNSCGSCYRTAKPFGHSFKCTGCYKIATPIPRYKVTLTAGDDTADAQFILFGKNAQRLTKKLVEALIDSLPEETDFIPDELTALIEKEFVWNVSFTENTLRTGEISFQVNSIVSCFEGNLLVGSSQTSQASSGIVSASATSSNVAIVDKLALTTPTKHTVNVPTSDTPTSKCSLIVLEEDTPLSLQSNIVSQGISEQTGIEVAAVPTNSAPIGVIPKKRGQPSSAQPVVKKLFKGKNKNVDDSAPNDP</sequence>
<organism evidence="4 5">
    <name type="scientific">Zizania palustris</name>
    <name type="common">Northern wild rice</name>
    <dbReference type="NCBI Taxonomy" id="103762"/>
    <lineage>
        <taxon>Eukaryota</taxon>
        <taxon>Viridiplantae</taxon>
        <taxon>Streptophyta</taxon>
        <taxon>Embryophyta</taxon>
        <taxon>Tracheophyta</taxon>
        <taxon>Spermatophyta</taxon>
        <taxon>Magnoliopsida</taxon>
        <taxon>Liliopsida</taxon>
        <taxon>Poales</taxon>
        <taxon>Poaceae</taxon>
        <taxon>BOP clade</taxon>
        <taxon>Oryzoideae</taxon>
        <taxon>Oryzeae</taxon>
        <taxon>Zizaniinae</taxon>
        <taxon>Zizania</taxon>
    </lineage>
</organism>
<dbReference type="CDD" id="cd04476">
    <property type="entry name" value="RPA1_DBD_C"/>
    <property type="match status" value="1"/>
</dbReference>
<reference evidence="4" key="1">
    <citation type="journal article" date="2021" name="bioRxiv">
        <title>Whole Genome Assembly and Annotation of Northern Wild Rice, Zizania palustris L., Supports a Whole Genome Duplication in the Zizania Genus.</title>
        <authorList>
            <person name="Haas M."/>
            <person name="Kono T."/>
            <person name="Macchietto M."/>
            <person name="Millas R."/>
            <person name="McGilp L."/>
            <person name="Shao M."/>
            <person name="Duquette J."/>
            <person name="Hirsch C.N."/>
            <person name="Kimball J."/>
        </authorList>
    </citation>
    <scope>NUCLEOTIDE SEQUENCE</scope>
    <source>
        <tissue evidence="4">Fresh leaf tissue</tissue>
    </source>
</reference>
<dbReference type="Pfam" id="PF16900">
    <property type="entry name" value="REPA_OB_2"/>
    <property type="match status" value="1"/>
</dbReference>
<name>A0A8J5W5M4_ZIZPA</name>
<comment type="caution">
    <text evidence="4">The sequence shown here is derived from an EMBL/GenBank/DDBJ whole genome shotgun (WGS) entry which is preliminary data.</text>
</comment>
<reference evidence="4" key="2">
    <citation type="submission" date="2021-02" db="EMBL/GenBank/DDBJ databases">
        <authorList>
            <person name="Kimball J.A."/>
            <person name="Haas M.W."/>
            <person name="Macchietto M."/>
            <person name="Kono T."/>
            <person name="Duquette J."/>
            <person name="Shao M."/>
        </authorList>
    </citation>
    <scope>NUCLEOTIDE SEQUENCE</scope>
    <source>
        <tissue evidence="4">Fresh leaf tissue</tissue>
    </source>
</reference>
<evidence type="ECO:0000313" key="5">
    <source>
        <dbReference type="Proteomes" id="UP000729402"/>
    </source>
</evidence>
<dbReference type="Proteomes" id="UP000729402">
    <property type="component" value="Unassembled WGS sequence"/>
</dbReference>
<dbReference type="PANTHER" id="PTHR47165">
    <property type="entry name" value="OS03G0429900 PROTEIN"/>
    <property type="match status" value="1"/>
</dbReference>
<evidence type="ECO:0000259" key="3">
    <source>
        <dbReference type="Pfam" id="PF16900"/>
    </source>
</evidence>
<evidence type="ECO:0000313" key="4">
    <source>
        <dbReference type="EMBL" id="KAG8081933.1"/>
    </source>
</evidence>
<feature type="region of interest" description="Disordered" evidence="2">
    <location>
        <begin position="412"/>
        <end position="446"/>
    </location>
</feature>
<evidence type="ECO:0000256" key="2">
    <source>
        <dbReference type="SAM" id="MobiDB-lite"/>
    </source>
</evidence>
<evidence type="ECO:0000256" key="1">
    <source>
        <dbReference type="ARBA" id="ARBA00023125"/>
    </source>
</evidence>
<dbReference type="CDD" id="cd04481">
    <property type="entry name" value="RPA1_DBD_B_like"/>
    <property type="match status" value="1"/>
</dbReference>
<gene>
    <name evidence="4" type="ORF">GUJ93_ZPchr0014g47538</name>
</gene>
<dbReference type="PANTHER" id="PTHR47165:SF4">
    <property type="entry name" value="OS03G0429900 PROTEIN"/>
    <property type="match status" value="1"/>
</dbReference>
<accession>A0A8J5W5M4</accession>
<dbReference type="EMBL" id="JAAALK010000086">
    <property type="protein sequence ID" value="KAG8081933.1"/>
    <property type="molecule type" value="Genomic_DNA"/>
</dbReference>